<sequence length="513" mass="57566">MNLPPSDIIPIPAGLRKRFYEPVVILCCVPRYCIRNSVETATYEVDTPKSLEHTYRCFVDKLSQICDSERGGETVTSFGVLKLDKDKVQYWFASNQRNTAELGVVEDYITDIFQTLSNSSRSDVKLAIANPRRSLYSDILTRIIRFNRGRMELYVERLCKELEICLDDIDDAYDSLDEDSSNADEDGSDDSEGDATQTQTLMYTLNDLFHGELETFVREKCIATQAKRGNQAAQISVDEPLGSPWEDAYHCIGRLLSYFLAVNILLSARKYWPELFHANVQIVRLPSSRPERDPPSIRKSADRILHSMTQAQKSAGGGGGEFKAYRRNTAALKAWGIDDRIKEVTHHLHFRPIVHAEILVDDAIRRAQRIASTNHSEEDEEEPLGFFREAEFGRYIGSSKPTCRLCALYFAAQGDGPRVRPPHGNVYHNWRAPDVFAGDGGEDEGQRRNAVLEKMVATLRADTWNAIRSKSAPWKAWDSNDTATNPLLARATAITASVVDALAVRVGGVAIAE</sequence>
<organism evidence="2 3">
    <name type="scientific">Lasiosphaeria ovina</name>
    <dbReference type="NCBI Taxonomy" id="92902"/>
    <lineage>
        <taxon>Eukaryota</taxon>
        <taxon>Fungi</taxon>
        <taxon>Dikarya</taxon>
        <taxon>Ascomycota</taxon>
        <taxon>Pezizomycotina</taxon>
        <taxon>Sordariomycetes</taxon>
        <taxon>Sordariomycetidae</taxon>
        <taxon>Sordariales</taxon>
        <taxon>Lasiosphaeriaceae</taxon>
        <taxon>Lasiosphaeria</taxon>
    </lineage>
</organism>
<dbReference type="Proteomes" id="UP001287356">
    <property type="component" value="Unassembled WGS sequence"/>
</dbReference>
<evidence type="ECO:0000256" key="1">
    <source>
        <dbReference type="SAM" id="MobiDB-lite"/>
    </source>
</evidence>
<evidence type="ECO:0000313" key="3">
    <source>
        <dbReference type="Proteomes" id="UP001287356"/>
    </source>
</evidence>
<dbReference type="EMBL" id="JAULSN010000002">
    <property type="protein sequence ID" value="KAK3379654.1"/>
    <property type="molecule type" value="Genomic_DNA"/>
</dbReference>
<dbReference type="AlphaFoldDB" id="A0AAE0NDU3"/>
<feature type="compositionally biased region" description="Acidic residues" evidence="1">
    <location>
        <begin position="176"/>
        <end position="193"/>
    </location>
</feature>
<dbReference type="PANTHER" id="PTHR42037">
    <property type="match status" value="1"/>
</dbReference>
<proteinExistence type="predicted"/>
<protein>
    <submittedName>
        <fullName evidence="2">Uncharacterized protein</fullName>
    </submittedName>
</protein>
<dbReference type="PANTHER" id="PTHR42037:SF1">
    <property type="match status" value="1"/>
</dbReference>
<dbReference type="InterPro" id="IPR027796">
    <property type="entry name" value="OTT_1508_deam-like"/>
</dbReference>
<keyword evidence="3" id="KW-1185">Reference proteome</keyword>
<gene>
    <name evidence="2" type="ORF">B0T24DRAFT_569852</name>
</gene>
<name>A0AAE0NDU3_9PEZI</name>
<accession>A0AAE0NDU3</accession>
<dbReference type="Pfam" id="PF14441">
    <property type="entry name" value="OTT_1508_deam"/>
    <property type="match status" value="1"/>
</dbReference>
<reference evidence="2" key="1">
    <citation type="journal article" date="2023" name="Mol. Phylogenet. Evol.">
        <title>Genome-scale phylogeny and comparative genomics of the fungal order Sordariales.</title>
        <authorList>
            <person name="Hensen N."/>
            <person name="Bonometti L."/>
            <person name="Westerberg I."/>
            <person name="Brannstrom I.O."/>
            <person name="Guillou S."/>
            <person name="Cros-Aarteil S."/>
            <person name="Calhoun S."/>
            <person name="Haridas S."/>
            <person name="Kuo A."/>
            <person name="Mondo S."/>
            <person name="Pangilinan J."/>
            <person name="Riley R."/>
            <person name="LaButti K."/>
            <person name="Andreopoulos B."/>
            <person name="Lipzen A."/>
            <person name="Chen C."/>
            <person name="Yan M."/>
            <person name="Daum C."/>
            <person name="Ng V."/>
            <person name="Clum A."/>
            <person name="Steindorff A."/>
            <person name="Ohm R.A."/>
            <person name="Martin F."/>
            <person name="Silar P."/>
            <person name="Natvig D.O."/>
            <person name="Lalanne C."/>
            <person name="Gautier V."/>
            <person name="Ament-Velasquez S.L."/>
            <person name="Kruys A."/>
            <person name="Hutchinson M.I."/>
            <person name="Powell A.J."/>
            <person name="Barry K."/>
            <person name="Miller A.N."/>
            <person name="Grigoriev I.V."/>
            <person name="Debuchy R."/>
            <person name="Gladieux P."/>
            <person name="Hiltunen Thoren M."/>
            <person name="Johannesson H."/>
        </authorList>
    </citation>
    <scope>NUCLEOTIDE SEQUENCE</scope>
    <source>
        <strain evidence="2">CBS 958.72</strain>
    </source>
</reference>
<reference evidence="2" key="2">
    <citation type="submission" date="2023-06" db="EMBL/GenBank/DDBJ databases">
        <authorList>
            <consortium name="Lawrence Berkeley National Laboratory"/>
            <person name="Haridas S."/>
            <person name="Hensen N."/>
            <person name="Bonometti L."/>
            <person name="Westerberg I."/>
            <person name="Brannstrom I.O."/>
            <person name="Guillou S."/>
            <person name="Cros-Aarteil S."/>
            <person name="Calhoun S."/>
            <person name="Kuo A."/>
            <person name="Mondo S."/>
            <person name="Pangilinan J."/>
            <person name="Riley R."/>
            <person name="Labutti K."/>
            <person name="Andreopoulos B."/>
            <person name="Lipzen A."/>
            <person name="Chen C."/>
            <person name="Yanf M."/>
            <person name="Daum C."/>
            <person name="Ng V."/>
            <person name="Clum A."/>
            <person name="Steindorff A."/>
            <person name="Ohm R."/>
            <person name="Martin F."/>
            <person name="Silar P."/>
            <person name="Natvig D."/>
            <person name="Lalanne C."/>
            <person name="Gautier V."/>
            <person name="Ament-Velasquez S.L."/>
            <person name="Kruys A."/>
            <person name="Hutchinson M.I."/>
            <person name="Powell A.J."/>
            <person name="Barry K."/>
            <person name="Miller A.N."/>
            <person name="Grigoriev I.V."/>
            <person name="Debuchy R."/>
            <person name="Gladieux P."/>
            <person name="Thoren M.H."/>
            <person name="Johannesson H."/>
        </authorList>
    </citation>
    <scope>NUCLEOTIDE SEQUENCE</scope>
    <source>
        <strain evidence="2">CBS 958.72</strain>
    </source>
</reference>
<evidence type="ECO:0000313" key="2">
    <source>
        <dbReference type="EMBL" id="KAK3379654.1"/>
    </source>
</evidence>
<feature type="region of interest" description="Disordered" evidence="1">
    <location>
        <begin position="176"/>
        <end position="195"/>
    </location>
</feature>
<comment type="caution">
    <text evidence="2">The sequence shown here is derived from an EMBL/GenBank/DDBJ whole genome shotgun (WGS) entry which is preliminary data.</text>
</comment>